<evidence type="ECO:0000256" key="4">
    <source>
        <dbReference type="ARBA" id="ARBA00022980"/>
    </source>
</evidence>
<protein>
    <recommendedName>
        <fullName evidence="8">Large ribosomal subunit protein mL44</fullName>
    </recommendedName>
</protein>
<keyword evidence="3" id="KW-0809">Transit peptide</keyword>
<dbReference type="GO" id="GO:0010468">
    <property type="term" value="P:regulation of gene expression"/>
    <property type="evidence" value="ECO:0007669"/>
    <property type="project" value="UniProtKB-ARBA"/>
</dbReference>
<comment type="similarity">
    <text evidence="7">Belongs to the ribonuclease III family. Mitochondrion-specific ribosomal protein mL44 subfamily.</text>
</comment>
<dbReference type="InterPro" id="IPR036389">
    <property type="entry name" value="RNase_III_sf"/>
</dbReference>
<dbReference type="GO" id="GO:0005739">
    <property type="term" value="C:mitochondrion"/>
    <property type="evidence" value="ECO:0007669"/>
    <property type="project" value="UniProtKB-SubCell"/>
</dbReference>
<sequence length="304" mass="35123">MSFYKHSSLLKNQCIFLYVNYIRPTGCRNISRWVAPTLRELQRRRDKVGPEPERPRSSYLEWNYNAELFAFGKRLGEELDRKVLRRALVQKEYANLTEFKAQNEGITVEKLEHNDELIKEGEEIINNYLKKELSKIYPEDITKSLIVYLTTEEMLSHIGIHIGLKDIILSEEFPVSKNTLSNTFKAVVAAVKRSKDVARAENFVKDLVLTQLNGKDVYEIWDPKEPYEYLTKLLKERGITAIEPRLCNESASNTILACFQVGLYSNKKLLGLGWGENIKTAKETAALDAIQRLYSRNNANKNEK</sequence>
<organism evidence="11 12">
    <name type="scientific">Diabrotica balteata</name>
    <name type="common">Banded cucumber beetle</name>
    <dbReference type="NCBI Taxonomy" id="107213"/>
    <lineage>
        <taxon>Eukaryota</taxon>
        <taxon>Metazoa</taxon>
        <taxon>Ecdysozoa</taxon>
        <taxon>Arthropoda</taxon>
        <taxon>Hexapoda</taxon>
        <taxon>Insecta</taxon>
        <taxon>Pterygota</taxon>
        <taxon>Neoptera</taxon>
        <taxon>Endopterygota</taxon>
        <taxon>Coleoptera</taxon>
        <taxon>Polyphaga</taxon>
        <taxon>Cucujiformia</taxon>
        <taxon>Chrysomeloidea</taxon>
        <taxon>Chrysomelidae</taxon>
        <taxon>Galerucinae</taxon>
        <taxon>Diabroticina</taxon>
        <taxon>Diabroticites</taxon>
        <taxon>Diabrotica</taxon>
    </lineage>
</organism>
<evidence type="ECO:0000256" key="6">
    <source>
        <dbReference type="ARBA" id="ARBA00023274"/>
    </source>
</evidence>
<dbReference type="InterPro" id="IPR014720">
    <property type="entry name" value="dsRBD_dom"/>
</dbReference>
<evidence type="ECO:0000256" key="3">
    <source>
        <dbReference type="ARBA" id="ARBA00022946"/>
    </source>
</evidence>
<keyword evidence="12" id="KW-1185">Reference proteome</keyword>
<evidence type="ECO:0000313" key="12">
    <source>
        <dbReference type="Proteomes" id="UP001153709"/>
    </source>
</evidence>
<dbReference type="GO" id="GO:1990904">
    <property type="term" value="C:ribonucleoprotein complex"/>
    <property type="evidence" value="ECO:0007669"/>
    <property type="project" value="UniProtKB-KW"/>
</dbReference>
<evidence type="ECO:0000256" key="1">
    <source>
        <dbReference type="ARBA" id="ARBA00004173"/>
    </source>
</evidence>
<dbReference type="Pfam" id="PF22935">
    <property type="entry name" value="RM44_endonuclase"/>
    <property type="match status" value="1"/>
</dbReference>
<dbReference type="GO" id="GO:0004525">
    <property type="term" value="F:ribonuclease III activity"/>
    <property type="evidence" value="ECO:0007669"/>
    <property type="project" value="InterPro"/>
</dbReference>
<dbReference type="SUPFAM" id="SSF54768">
    <property type="entry name" value="dsRNA-binding domain-like"/>
    <property type="match status" value="1"/>
</dbReference>
<evidence type="ECO:0000259" key="10">
    <source>
        <dbReference type="PROSITE" id="PS50137"/>
    </source>
</evidence>
<evidence type="ECO:0000256" key="5">
    <source>
        <dbReference type="ARBA" id="ARBA00023128"/>
    </source>
</evidence>
<keyword evidence="4" id="KW-0689">Ribosomal protein</keyword>
<reference evidence="11" key="1">
    <citation type="submission" date="2022-01" db="EMBL/GenBank/DDBJ databases">
        <authorList>
            <person name="King R."/>
        </authorList>
    </citation>
    <scope>NUCLEOTIDE SEQUENCE</scope>
</reference>
<evidence type="ECO:0000256" key="8">
    <source>
        <dbReference type="ARBA" id="ARBA00035187"/>
    </source>
</evidence>
<proteinExistence type="inferred from homology"/>
<dbReference type="Gene3D" id="1.10.1520.10">
    <property type="entry name" value="Ribonuclease III domain"/>
    <property type="match status" value="1"/>
</dbReference>
<dbReference type="FunFam" id="3.30.160.20:FF:000037">
    <property type="entry name" value="39S ribosomal protein L44, mitochondrial"/>
    <property type="match status" value="1"/>
</dbReference>
<dbReference type="OrthoDB" id="444135at2759"/>
<evidence type="ECO:0000256" key="7">
    <source>
        <dbReference type="ARBA" id="ARBA00024034"/>
    </source>
</evidence>
<keyword evidence="6" id="KW-0687">Ribonucleoprotein</keyword>
<evidence type="ECO:0000256" key="2">
    <source>
        <dbReference type="ARBA" id="ARBA00022884"/>
    </source>
</evidence>
<dbReference type="EMBL" id="OU898277">
    <property type="protein sequence ID" value="CAG9829676.1"/>
    <property type="molecule type" value="Genomic_DNA"/>
</dbReference>
<dbReference type="AlphaFoldDB" id="A0A9N9SUI1"/>
<accession>A0A9N9SUI1</accession>
<feature type="domain" description="DRBM" evidence="10">
    <location>
        <begin position="225"/>
        <end position="295"/>
    </location>
</feature>
<dbReference type="InterPro" id="IPR055189">
    <property type="entry name" value="RM44_endonuclase"/>
</dbReference>
<dbReference type="InterPro" id="IPR044444">
    <property type="entry name" value="Ribosomal_mL44_DSRM_metazoa"/>
</dbReference>
<dbReference type="GO" id="GO:0006396">
    <property type="term" value="P:RNA processing"/>
    <property type="evidence" value="ECO:0007669"/>
    <property type="project" value="InterPro"/>
</dbReference>
<dbReference type="GO" id="GO:0005840">
    <property type="term" value="C:ribosome"/>
    <property type="evidence" value="ECO:0007669"/>
    <property type="project" value="UniProtKB-KW"/>
</dbReference>
<keyword evidence="2 9" id="KW-0694">RNA-binding</keyword>
<gene>
    <name evidence="11" type="ORF">DIABBA_LOCUS3446</name>
</gene>
<dbReference type="PROSITE" id="PS50137">
    <property type="entry name" value="DS_RBD"/>
    <property type="match status" value="1"/>
</dbReference>
<evidence type="ECO:0000313" key="11">
    <source>
        <dbReference type="EMBL" id="CAG9829676.1"/>
    </source>
</evidence>
<dbReference type="SUPFAM" id="SSF69065">
    <property type="entry name" value="RNase III domain-like"/>
    <property type="match status" value="1"/>
</dbReference>
<keyword evidence="5" id="KW-0496">Mitochondrion</keyword>
<name>A0A9N9SUI1_DIABA</name>
<dbReference type="Pfam" id="PF22892">
    <property type="entry name" value="DSRM_MRPL44"/>
    <property type="match status" value="1"/>
</dbReference>
<comment type="subcellular location">
    <subcellularLocation>
        <location evidence="1">Mitochondrion</location>
    </subcellularLocation>
</comment>
<dbReference type="Gene3D" id="3.30.160.20">
    <property type="match status" value="1"/>
</dbReference>
<dbReference type="Proteomes" id="UP001153709">
    <property type="component" value="Chromosome 2"/>
</dbReference>
<dbReference type="GO" id="GO:0003725">
    <property type="term" value="F:double-stranded RNA binding"/>
    <property type="evidence" value="ECO:0007669"/>
    <property type="project" value="InterPro"/>
</dbReference>
<evidence type="ECO:0000256" key="9">
    <source>
        <dbReference type="PROSITE-ProRule" id="PRU00266"/>
    </source>
</evidence>
<dbReference type="CDD" id="cd19874">
    <property type="entry name" value="DSRM_MRPL44"/>
    <property type="match status" value="1"/>
</dbReference>